<dbReference type="Proteomes" id="UP000009319">
    <property type="component" value="Unassembled WGS sequence"/>
</dbReference>
<organism evidence="1 2">
    <name type="scientific">Rhizobium mesoamericanum STM3625</name>
    <dbReference type="NCBI Taxonomy" id="1211777"/>
    <lineage>
        <taxon>Bacteria</taxon>
        <taxon>Pseudomonadati</taxon>
        <taxon>Pseudomonadota</taxon>
        <taxon>Alphaproteobacteria</taxon>
        <taxon>Hyphomicrobiales</taxon>
        <taxon>Rhizobiaceae</taxon>
        <taxon>Rhizobium/Agrobacterium group</taxon>
        <taxon>Rhizobium</taxon>
    </lineage>
</organism>
<gene>
    <name evidence="1" type="ORF">BN77_p11573</name>
</gene>
<name>K0PY66_9HYPH</name>
<reference evidence="1 2" key="1">
    <citation type="journal article" date="2013" name="Genome Announc.">
        <title>Draft Genome Sequence of Rhizobium mesoamericanum STM3625, a Nitrogen-Fixing Symbiont of Mimosa pudica Isolated in French Guiana (South America).</title>
        <authorList>
            <person name="Moulin L."/>
            <person name="Mornico D."/>
            <person name="Melkonian R."/>
            <person name="Klonowska A."/>
        </authorList>
    </citation>
    <scope>NUCLEOTIDE SEQUENCE [LARGE SCALE GENOMIC DNA]</scope>
    <source>
        <strain evidence="1 2">STM3625</strain>
    </source>
</reference>
<comment type="caution">
    <text evidence="1">The sequence shown here is derived from an EMBL/GenBank/DDBJ whole genome shotgun (WGS) entry which is preliminary data.</text>
</comment>
<proteinExistence type="predicted"/>
<dbReference type="AlphaFoldDB" id="K0PY66"/>
<sequence length="104" mass="11268">MGKQFQEKVDSLFLTVEEVHSLLAGVSHTRGTVIEAAGNDLDMAAIAYASQLPSGATEEVARMNALDCQTLGRFGIRVDIERVNRAVELAHEARLASIQARSEN</sequence>
<evidence type="ECO:0000313" key="2">
    <source>
        <dbReference type="Proteomes" id="UP000009319"/>
    </source>
</evidence>
<dbReference type="HOGENOM" id="CLU_2247943_0_0_5"/>
<accession>K0PY66</accession>
<protein>
    <submittedName>
        <fullName evidence="1">Uncharacterized protein</fullName>
    </submittedName>
</protein>
<dbReference type="EMBL" id="CANI01000040">
    <property type="protein sequence ID" value="CCM78878.1"/>
    <property type="molecule type" value="Genomic_DNA"/>
</dbReference>
<evidence type="ECO:0000313" key="1">
    <source>
        <dbReference type="EMBL" id="CCM78878.1"/>
    </source>
</evidence>
<keyword evidence="2" id="KW-1185">Reference proteome</keyword>